<protein>
    <submittedName>
        <fullName evidence="2">Uncharacterized protein</fullName>
    </submittedName>
</protein>
<evidence type="ECO:0000256" key="1">
    <source>
        <dbReference type="SAM" id="SignalP"/>
    </source>
</evidence>
<reference evidence="3" key="1">
    <citation type="submission" date="2016-10" db="EMBL/GenBank/DDBJ databases">
        <authorList>
            <person name="Varghese N."/>
            <person name="Submissions S."/>
        </authorList>
    </citation>
    <scope>NUCLEOTIDE SEQUENCE [LARGE SCALE GENOMIC DNA]</scope>
    <source>
        <strain evidence="3">UNC178MFTsu3.1</strain>
    </source>
</reference>
<evidence type="ECO:0000313" key="3">
    <source>
        <dbReference type="Proteomes" id="UP000199477"/>
    </source>
</evidence>
<sequence length="147" mass="16119">MWPALVFIAVALAVFAVQRSAALNDTDDLLETSFAAQRPVVHGKEMPASKLHVVHRWRSHVVRGNPGGVMEIDANWLCRTDAGLYVVAIAVGEGDYLNASFSRPKVEIRWLWRSISEERARQLLAATPDAYREVFGTAPGVPGRPAG</sequence>
<proteinExistence type="predicted"/>
<dbReference type="AlphaFoldDB" id="A0A1I2J2Z6"/>
<dbReference type="EMBL" id="FONH01000020">
    <property type="protein sequence ID" value="SFF48380.1"/>
    <property type="molecule type" value="Genomic_DNA"/>
</dbReference>
<dbReference type="RefSeq" id="WP_026635732.1">
    <property type="nucleotide sequence ID" value="NZ_FONH01000020.1"/>
</dbReference>
<dbReference type="Proteomes" id="UP000199477">
    <property type="component" value="Unassembled WGS sequence"/>
</dbReference>
<gene>
    <name evidence="2" type="ORF">SAMN02799615_03794</name>
</gene>
<accession>A0A1I2J2Z6</accession>
<evidence type="ECO:0000313" key="2">
    <source>
        <dbReference type="EMBL" id="SFF48380.1"/>
    </source>
</evidence>
<keyword evidence="3" id="KW-1185">Reference proteome</keyword>
<keyword evidence="1" id="KW-0732">Signal</keyword>
<feature type="chain" id="PRO_5011773148" evidence="1">
    <location>
        <begin position="22"/>
        <end position="147"/>
    </location>
</feature>
<organism evidence="2 3">
    <name type="scientific">Dyella marensis</name>
    <dbReference type="NCBI Taxonomy" id="500610"/>
    <lineage>
        <taxon>Bacteria</taxon>
        <taxon>Pseudomonadati</taxon>
        <taxon>Pseudomonadota</taxon>
        <taxon>Gammaproteobacteria</taxon>
        <taxon>Lysobacterales</taxon>
        <taxon>Rhodanobacteraceae</taxon>
        <taxon>Dyella</taxon>
    </lineage>
</organism>
<dbReference type="STRING" id="500610.SAMN02799615_03794"/>
<feature type="signal peptide" evidence="1">
    <location>
        <begin position="1"/>
        <end position="21"/>
    </location>
</feature>
<name>A0A1I2J2Z6_9GAMM</name>